<dbReference type="AlphaFoldDB" id="A0A511JCM4"/>
<reference evidence="3 4" key="1">
    <citation type="submission" date="2019-07" db="EMBL/GenBank/DDBJ databases">
        <title>Whole genome shotgun sequence of Cellulomonas composti NBRC 100758.</title>
        <authorList>
            <person name="Hosoyama A."/>
            <person name="Uohara A."/>
            <person name="Ohji S."/>
            <person name="Ichikawa N."/>
        </authorList>
    </citation>
    <scope>NUCLEOTIDE SEQUENCE [LARGE SCALE GENOMIC DNA]</scope>
    <source>
        <strain evidence="3 4">NBRC 100758</strain>
    </source>
</reference>
<feature type="transmembrane region" description="Helical" evidence="1">
    <location>
        <begin position="106"/>
        <end position="124"/>
    </location>
</feature>
<dbReference type="EMBL" id="BJWG01000011">
    <property type="protein sequence ID" value="GEL95735.1"/>
    <property type="molecule type" value="Genomic_DNA"/>
</dbReference>
<name>A0A511JCM4_9CELL</name>
<keyword evidence="1" id="KW-0812">Transmembrane</keyword>
<sequence length="134" mass="14615">MSQRVTGWVGWVWFCAFALLTIGLFNVISGLIAVFNDDKVLGWSGTQGAFVLDISTWGWVHLALGALLTLTGFALFGAAGWARIVAVVLVVINLVWQFVWLPVTPWWSLASIVLGGFVLWALTVHGDEVERAVS</sequence>
<proteinExistence type="predicted"/>
<feature type="transmembrane region" description="Helical" evidence="1">
    <location>
        <begin position="56"/>
        <end position="76"/>
    </location>
</feature>
<keyword evidence="1" id="KW-0472">Membrane</keyword>
<protein>
    <submittedName>
        <fullName evidence="3">Membrane protein</fullName>
    </submittedName>
</protein>
<evidence type="ECO:0000313" key="4">
    <source>
        <dbReference type="Proteomes" id="UP000321720"/>
    </source>
</evidence>
<dbReference type="RefSeq" id="WP_146843370.1">
    <property type="nucleotide sequence ID" value="NZ_BJWG01000011.1"/>
</dbReference>
<comment type="caution">
    <text evidence="3">The sequence shown here is derived from an EMBL/GenBank/DDBJ whole genome shotgun (WGS) entry which is preliminary data.</text>
</comment>
<feature type="transmembrane region" description="Helical" evidence="1">
    <location>
        <begin position="12"/>
        <end position="36"/>
    </location>
</feature>
<accession>A0A511JCM4</accession>
<feature type="transmembrane region" description="Helical" evidence="1">
    <location>
        <begin position="81"/>
        <end position="100"/>
    </location>
</feature>
<gene>
    <name evidence="3" type="ORF">CCO02nite_23930</name>
</gene>
<dbReference type="OrthoDB" id="4482242at2"/>
<evidence type="ECO:0000256" key="1">
    <source>
        <dbReference type="SAM" id="Phobius"/>
    </source>
</evidence>
<dbReference type="Pfam" id="PF23636">
    <property type="entry name" value="DUF7144"/>
    <property type="match status" value="1"/>
</dbReference>
<evidence type="ECO:0000259" key="2">
    <source>
        <dbReference type="Pfam" id="PF23636"/>
    </source>
</evidence>
<keyword evidence="4" id="KW-1185">Reference proteome</keyword>
<organism evidence="3 4">
    <name type="scientific">Cellulomonas composti</name>
    <dbReference type="NCBI Taxonomy" id="266130"/>
    <lineage>
        <taxon>Bacteria</taxon>
        <taxon>Bacillati</taxon>
        <taxon>Actinomycetota</taxon>
        <taxon>Actinomycetes</taxon>
        <taxon>Micrococcales</taxon>
        <taxon>Cellulomonadaceae</taxon>
        <taxon>Cellulomonas</taxon>
    </lineage>
</organism>
<dbReference type="InterPro" id="IPR055568">
    <property type="entry name" value="DUF7144"/>
</dbReference>
<evidence type="ECO:0000313" key="3">
    <source>
        <dbReference type="EMBL" id="GEL95735.1"/>
    </source>
</evidence>
<feature type="domain" description="DUF7144" evidence="2">
    <location>
        <begin position="11"/>
        <end position="126"/>
    </location>
</feature>
<dbReference type="Proteomes" id="UP000321720">
    <property type="component" value="Unassembled WGS sequence"/>
</dbReference>
<keyword evidence="1" id="KW-1133">Transmembrane helix</keyword>